<reference evidence="2" key="2">
    <citation type="submission" date="2025-08" db="UniProtKB">
        <authorList>
            <consortium name="RefSeq"/>
        </authorList>
    </citation>
    <scope>IDENTIFICATION</scope>
    <source>
        <tissue evidence="2">Leaf</tissue>
    </source>
</reference>
<reference evidence="1" key="1">
    <citation type="journal article" date="2014" name="Nat. Commun.">
        <title>The tobacco genome sequence and its comparison with those of tomato and potato.</title>
        <authorList>
            <person name="Sierro N."/>
            <person name="Battey J.N."/>
            <person name="Ouadi S."/>
            <person name="Bakaher N."/>
            <person name="Bovet L."/>
            <person name="Willig A."/>
            <person name="Goepfert S."/>
            <person name="Peitsch M.C."/>
            <person name="Ivanov N.V."/>
        </authorList>
    </citation>
    <scope>NUCLEOTIDE SEQUENCE [LARGE SCALE GENOMIC DNA]</scope>
</reference>
<keyword evidence="1" id="KW-1185">Reference proteome</keyword>
<protein>
    <submittedName>
        <fullName evidence="2">Uncharacterized protein LOC142178044</fullName>
    </submittedName>
</protein>
<dbReference type="Proteomes" id="UP000790787">
    <property type="component" value="Chromosome 24"/>
</dbReference>
<gene>
    <name evidence="2" type="primary">LOC142178044</name>
</gene>
<accession>A0AC58U1V4</accession>
<evidence type="ECO:0000313" key="1">
    <source>
        <dbReference type="Proteomes" id="UP000790787"/>
    </source>
</evidence>
<proteinExistence type="predicted"/>
<evidence type="ECO:0000313" key="2">
    <source>
        <dbReference type="RefSeq" id="XP_075103463.1"/>
    </source>
</evidence>
<dbReference type="RefSeq" id="XP_075103463.1">
    <property type="nucleotide sequence ID" value="XM_075247362.1"/>
</dbReference>
<organism evidence="1 2">
    <name type="scientific">Nicotiana tabacum</name>
    <name type="common">Common tobacco</name>
    <dbReference type="NCBI Taxonomy" id="4097"/>
    <lineage>
        <taxon>Eukaryota</taxon>
        <taxon>Viridiplantae</taxon>
        <taxon>Streptophyta</taxon>
        <taxon>Embryophyta</taxon>
        <taxon>Tracheophyta</taxon>
        <taxon>Spermatophyta</taxon>
        <taxon>Magnoliopsida</taxon>
        <taxon>eudicotyledons</taxon>
        <taxon>Gunneridae</taxon>
        <taxon>Pentapetalae</taxon>
        <taxon>asterids</taxon>
        <taxon>lamiids</taxon>
        <taxon>Solanales</taxon>
        <taxon>Solanaceae</taxon>
        <taxon>Nicotianoideae</taxon>
        <taxon>Nicotianeae</taxon>
        <taxon>Nicotiana</taxon>
    </lineage>
</organism>
<name>A0AC58U1V4_TOBAC</name>
<sequence>MSSSPQSADTLTSGTTTTNIPAPAVTIAAGVIDSAHPYYLHPSDYPGMNLVSSTFDGKGYGEIAESVLYSQSTNDIWGDLEDRFGQTNGAKLFQLHKELNSVVQGNSNVSTYFTKMKSLWDELDALNTNSTCVCECECGTKVKSLKAHQDEILLQFLIGLNDIFIGDEKQREIHAASAYSEESASFISTNHPGNFRRFNMQKTNFESKRNTGTCSYCKKPEHSIDKCYRIYGFLADFKFTRQKRFQVGAQANNTFLSNEENEQGTTNAIGVQNLTKETVAEVLQLLQEVKMGQNSAGTSDVTANMSCAGMTNFHENVACSIQINDESCILDSGAT</sequence>